<dbReference type="SMART" id="SM00421">
    <property type="entry name" value="HTH_LUXR"/>
    <property type="match status" value="1"/>
</dbReference>
<organism evidence="5 6">
    <name type="scientific">Streptomyces litchfieldiae</name>
    <dbReference type="NCBI Taxonomy" id="3075543"/>
    <lineage>
        <taxon>Bacteria</taxon>
        <taxon>Bacillati</taxon>
        <taxon>Actinomycetota</taxon>
        <taxon>Actinomycetes</taxon>
        <taxon>Kitasatosporales</taxon>
        <taxon>Streptomycetaceae</taxon>
        <taxon>Streptomyces</taxon>
    </lineage>
</organism>
<dbReference type="InterPro" id="IPR000792">
    <property type="entry name" value="Tscrpt_reg_LuxR_C"/>
</dbReference>
<evidence type="ECO:0000256" key="1">
    <source>
        <dbReference type="ARBA" id="ARBA00023015"/>
    </source>
</evidence>
<dbReference type="InterPro" id="IPR016032">
    <property type="entry name" value="Sig_transdc_resp-reg_C-effctor"/>
</dbReference>
<keyword evidence="3" id="KW-0804">Transcription</keyword>
<comment type="caution">
    <text evidence="5">The sequence shown here is derived from an EMBL/GenBank/DDBJ whole genome shotgun (WGS) entry which is preliminary data.</text>
</comment>
<reference evidence="6" key="1">
    <citation type="submission" date="2023-07" db="EMBL/GenBank/DDBJ databases">
        <title>30 novel species of actinomycetes from the DSMZ collection.</title>
        <authorList>
            <person name="Nouioui I."/>
        </authorList>
    </citation>
    <scope>NUCLEOTIDE SEQUENCE [LARGE SCALE GENOMIC DNA]</scope>
    <source>
        <strain evidence="6">DSM 44938</strain>
    </source>
</reference>
<keyword evidence="6" id="KW-1185">Reference proteome</keyword>
<dbReference type="Gene3D" id="3.40.50.2300">
    <property type="match status" value="1"/>
</dbReference>
<sequence length="228" mass="23988">MDSAAVLNATAGEERKGLDIALLIENEVIRSGLATMLRSLERTAMIRSCDPLSLSEILASREIDVLIVAFDQWPLLENARNSRCGTPRILVLGDKLDENVGGPLPQLPADGFISLAGLSSRVLAETIERMAAGEIPMPAALARRLLTAPRVGYDPAEARPVALTAREHETLTLLSRGLSNKQIAALLGISPHGAKRLVAAVLLKLGAPNRTAAVVAAMKSGLVPGSPG</sequence>
<evidence type="ECO:0000259" key="4">
    <source>
        <dbReference type="PROSITE" id="PS50043"/>
    </source>
</evidence>
<dbReference type="RefSeq" id="WP_311706577.1">
    <property type="nucleotide sequence ID" value="NZ_JAVREL010000014.1"/>
</dbReference>
<dbReference type="EMBL" id="JAVREL010000014">
    <property type="protein sequence ID" value="MDT0345446.1"/>
    <property type="molecule type" value="Genomic_DNA"/>
</dbReference>
<gene>
    <name evidence="5" type="ORF">RM590_23000</name>
</gene>
<proteinExistence type="predicted"/>
<protein>
    <submittedName>
        <fullName evidence="5">LuxR C-terminal-related transcriptional regulator</fullName>
    </submittedName>
</protein>
<dbReference type="SUPFAM" id="SSF46894">
    <property type="entry name" value="C-terminal effector domain of the bipartite response regulators"/>
    <property type="match status" value="1"/>
</dbReference>
<evidence type="ECO:0000313" key="5">
    <source>
        <dbReference type="EMBL" id="MDT0345446.1"/>
    </source>
</evidence>
<dbReference type="PANTHER" id="PTHR44688">
    <property type="entry name" value="DNA-BINDING TRANSCRIPTIONAL ACTIVATOR DEVR_DOSR"/>
    <property type="match status" value="1"/>
</dbReference>
<accession>A0ABU2MUX6</accession>
<keyword evidence="2" id="KW-0238">DNA-binding</keyword>
<keyword evidence="1" id="KW-0805">Transcription regulation</keyword>
<feature type="domain" description="HTH luxR-type" evidence="4">
    <location>
        <begin position="156"/>
        <end position="221"/>
    </location>
</feature>
<dbReference type="PANTHER" id="PTHR44688:SF16">
    <property type="entry name" value="DNA-BINDING TRANSCRIPTIONAL ACTIVATOR DEVR_DOSR"/>
    <property type="match status" value="1"/>
</dbReference>
<name>A0ABU2MUX6_9ACTN</name>
<dbReference type="PROSITE" id="PS50043">
    <property type="entry name" value="HTH_LUXR_2"/>
    <property type="match status" value="1"/>
</dbReference>
<dbReference type="CDD" id="cd06170">
    <property type="entry name" value="LuxR_C_like"/>
    <property type="match status" value="1"/>
</dbReference>
<dbReference type="Proteomes" id="UP001183246">
    <property type="component" value="Unassembled WGS sequence"/>
</dbReference>
<dbReference type="Pfam" id="PF00196">
    <property type="entry name" value="GerE"/>
    <property type="match status" value="1"/>
</dbReference>
<evidence type="ECO:0000313" key="6">
    <source>
        <dbReference type="Proteomes" id="UP001183246"/>
    </source>
</evidence>
<evidence type="ECO:0000256" key="2">
    <source>
        <dbReference type="ARBA" id="ARBA00023125"/>
    </source>
</evidence>
<evidence type="ECO:0000256" key="3">
    <source>
        <dbReference type="ARBA" id="ARBA00023163"/>
    </source>
</evidence>
<dbReference type="PRINTS" id="PR00038">
    <property type="entry name" value="HTHLUXR"/>
</dbReference>